<dbReference type="InterPro" id="IPR022519">
    <property type="entry name" value="Gloeo/Verruco_rpt"/>
</dbReference>
<organism evidence="1 2">
    <name type="scientific">Nostoc cf. commune SO-36</name>
    <dbReference type="NCBI Taxonomy" id="449208"/>
    <lineage>
        <taxon>Bacteria</taxon>
        <taxon>Bacillati</taxon>
        <taxon>Cyanobacteriota</taxon>
        <taxon>Cyanophyceae</taxon>
        <taxon>Nostocales</taxon>
        <taxon>Nostocaceae</taxon>
        <taxon>Nostoc</taxon>
    </lineage>
</organism>
<dbReference type="EMBL" id="AP025732">
    <property type="protein sequence ID" value="BDI17509.1"/>
    <property type="molecule type" value="Genomic_DNA"/>
</dbReference>
<gene>
    <name evidence="1" type="ORF">ANSO36C_33110</name>
</gene>
<proteinExistence type="predicted"/>
<evidence type="ECO:0000313" key="2">
    <source>
        <dbReference type="Proteomes" id="UP001055453"/>
    </source>
</evidence>
<keyword evidence="2" id="KW-1185">Reference proteome</keyword>
<sequence>MLYQLTGATITGLTSFNGANGATPESTLIQLSNGAFYGTASFGGSSNLGTVFKFVI</sequence>
<dbReference type="Proteomes" id="UP001055453">
    <property type="component" value="Chromosome"/>
</dbReference>
<evidence type="ECO:0000313" key="1">
    <source>
        <dbReference type="EMBL" id="BDI17509.1"/>
    </source>
</evidence>
<accession>A0ABM7Z3F1</accession>
<protein>
    <submittedName>
        <fullName evidence="1">Uncharacterized protein</fullName>
    </submittedName>
</protein>
<name>A0ABM7Z3F1_NOSCO</name>
<dbReference type="NCBIfam" id="TIGR03803">
    <property type="entry name" value="Gloeo_Verruco"/>
    <property type="match status" value="1"/>
</dbReference>
<reference evidence="1" key="1">
    <citation type="submission" date="2022-04" db="EMBL/GenBank/DDBJ databases">
        <title>Complete genome sequence of a cyanobacterium, Nostoc sp. SO-36, isolated in Antarctica.</title>
        <authorList>
            <person name="Kanesaki Y."/>
            <person name="Effendi D."/>
            <person name="Sakamoto T."/>
            <person name="Ohtani S."/>
            <person name="Awai K."/>
        </authorList>
    </citation>
    <scope>NUCLEOTIDE SEQUENCE</scope>
    <source>
        <strain evidence="1">SO-36</strain>
    </source>
</reference>
<dbReference type="RefSeq" id="WP_251955382.1">
    <property type="nucleotide sequence ID" value="NZ_AP025732.1"/>
</dbReference>